<dbReference type="InterPro" id="IPR051008">
    <property type="entry name" value="Telomere_Capping_Maintenance"/>
</dbReference>
<dbReference type="GeneID" id="20809486"/>
<sequence length="535" mass="58994">MKTLPWLLASITAALGNINAIHDGSAASPREPDIDTVPAGVKCSKVRKCDDHNVCVVVCDRGTVAIAPWADRALALQRKLAYTHSLCEAQLPGTHNSAITIVDGYGVEDHVFQKLLAYIPWMPPHLSVHTNDQLFSLTDQLRLGARLLELDVHWVDNDLRIAHCGGFESPMLDELISWFNKVAKRLGIEIEWDSETVGCSPSLSSIPAHSQRPVQAALDEIAAWLHQPENAHEFLLIYFDDEANLLKWHKVERLLDAIKSAFPIEEILRPNDVTGPWPTFDALLAQGIRVAFLSASNYSPVGDDLLFYKQSLCSWQEPDMPFAPYPDCRFDKSPLSTLTAKGVLFRPETSEIQYGLLNAMGHLGPNVHLIDEAELPKLLECNVNIPSPDNVTPRRMEAMVWSFAPSEPTAVGPLHCTAMMRQSPRWTSRPCAATADMAIACKATENATWIVVSDSQDKACPMGFAKTVPTNGYENRLLHDALLLVAAENKPSVGVWVPVPDVVISQVYGRGQQQGMRGEVYDSRVQSLVGSTITT</sequence>
<dbReference type="EMBL" id="MZMZ02002912">
    <property type="protein sequence ID" value="RQM23627.1"/>
    <property type="molecule type" value="Genomic_DNA"/>
</dbReference>
<dbReference type="AlphaFoldDB" id="W4GKD4"/>
<dbReference type="PANTHER" id="PTHR35518:SF2">
    <property type="entry name" value="MAINTENANCE OF TELOMERE CAPPING PROTEIN 6"/>
    <property type="match status" value="1"/>
</dbReference>
<evidence type="ECO:0000313" key="7">
    <source>
        <dbReference type="EMBL" id="RQM23627.1"/>
    </source>
</evidence>
<accession>W4GKD4</accession>
<dbReference type="GO" id="GO:0008081">
    <property type="term" value="F:phosphoric diester hydrolase activity"/>
    <property type="evidence" value="ECO:0007669"/>
    <property type="project" value="InterPro"/>
</dbReference>
<evidence type="ECO:0000256" key="2">
    <source>
        <dbReference type="ARBA" id="ARBA00022692"/>
    </source>
</evidence>
<evidence type="ECO:0000256" key="1">
    <source>
        <dbReference type="ARBA" id="ARBA00004370"/>
    </source>
</evidence>
<evidence type="ECO:0000256" key="5">
    <source>
        <dbReference type="SAM" id="SignalP"/>
    </source>
</evidence>
<evidence type="ECO:0000313" key="8">
    <source>
        <dbReference type="Proteomes" id="UP000284702"/>
    </source>
</evidence>
<dbReference type="VEuPathDB" id="FungiDB:H257_07490"/>
<dbReference type="RefSeq" id="XP_009831335.1">
    <property type="nucleotide sequence ID" value="XM_009833033.1"/>
</dbReference>
<dbReference type="GO" id="GO:0006629">
    <property type="term" value="P:lipid metabolic process"/>
    <property type="evidence" value="ECO:0007669"/>
    <property type="project" value="InterPro"/>
</dbReference>
<evidence type="ECO:0000313" key="6">
    <source>
        <dbReference type="EMBL" id="ETV79494.1"/>
    </source>
</evidence>
<reference evidence="7 8" key="2">
    <citation type="submission" date="2018-07" db="EMBL/GenBank/DDBJ databases">
        <title>Annotation of Aphanomyces astaci genome assembly.</title>
        <authorList>
            <person name="Studholme D.J."/>
        </authorList>
    </citation>
    <scope>NUCLEOTIDE SEQUENCE [LARGE SCALE GENOMIC DNA]</scope>
    <source>
        <strain evidence="7">Pc</strain>
    </source>
</reference>
<dbReference type="GO" id="GO:0016020">
    <property type="term" value="C:membrane"/>
    <property type="evidence" value="ECO:0007669"/>
    <property type="project" value="UniProtKB-SubCell"/>
</dbReference>
<keyword evidence="8" id="KW-1185">Reference proteome</keyword>
<evidence type="ECO:0000256" key="4">
    <source>
        <dbReference type="ARBA" id="ARBA00023136"/>
    </source>
</evidence>
<comment type="subcellular location">
    <subcellularLocation>
        <location evidence="1">Membrane</location>
    </subcellularLocation>
</comment>
<keyword evidence="5" id="KW-0732">Signal</keyword>
<dbReference type="EMBL" id="KI913128">
    <property type="protein sequence ID" value="ETV79494.1"/>
    <property type="molecule type" value="Genomic_DNA"/>
</dbReference>
<protein>
    <recommendedName>
        <fullName evidence="9">PLC-like phosphodiesterase</fullName>
    </recommendedName>
</protein>
<dbReference type="OrthoDB" id="7984201at2759"/>
<keyword evidence="3" id="KW-1133">Transmembrane helix</keyword>
<reference evidence="6" key="1">
    <citation type="submission" date="2013-12" db="EMBL/GenBank/DDBJ databases">
        <title>The Genome Sequence of Aphanomyces astaci APO3.</title>
        <authorList>
            <consortium name="The Broad Institute Genomics Platform"/>
            <person name="Russ C."/>
            <person name="Tyler B."/>
            <person name="van West P."/>
            <person name="Dieguez-Uribeondo J."/>
            <person name="Young S.K."/>
            <person name="Zeng Q."/>
            <person name="Gargeya S."/>
            <person name="Fitzgerald M."/>
            <person name="Abouelleil A."/>
            <person name="Alvarado L."/>
            <person name="Chapman S.B."/>
            <person name="Gainer-Dewar J."/>
            <person name="Goldberg J."/>
            <person name="Griggs A."/>
            <person name="Gujja S."/>
            <person name="Hansen M."/>
            <person name="Howarth C."/>
            <person name="Imamovic A."/>
            <person name="Ireland A."/>
            <person name="Larimer J."/>
            <person name="McCowan C."/>
            <person name="Murphy C."/>
            <person name="Pearson M."/>
            <person name="Poon T.W."/>
            <person name="Priest M."/>
            <person name="Roberts A."/>
            <person name="Saif S."/>
            <person name="Shea T."/>
            <person name="Sykes S."/>
            <person name="Wortman J."/>
            <person name="Nusbaum C."/>
            <person name="Birren B."/>
        </authorList>
    </citation>
    <scope>NUCLEOTIDE SEQUENCE [LARGE SCALE GENOMIC DNA]</scope>
    <source>
        <strain evidence="6">APO3</strain>
    </source>
</reference>
<dbReference type="InterPro" id="IPR017946">
    <property type="entry name" value="PLC-like_Pdiesterase_TIM-brl"/>
</dbReference>
<name>W4GKD4_APHAT</name>
<dbReference type="PANTHER" id="PTHR35518">
    <property type="entry name" value="MAINTENANCE OF TELOMOERE CAPPING"/>
    <property type="match status" value="1"/>
</dbReference>
<evidence type="ECO:0008006" key="9">
    <source>
        <dbReference type="Google" id="ProtNLM"/>
    </source>
</evidence>
<evidence type="ECO:0000256" key="3">
    <source>
        <dbReference type="ARBA" id="ARBA00022989"/>
    </source>
</evidence>
<gene>
    <name evidence="7" type="ORF">B5M09_004224</name>
    <name evidence="6" type="ORF">H257_07490</name>
</gene>
<dbReference type="Gene3D" id="3.20.20.190">
    <property type="entry name" value="Phosphatidylinositol (PI) phosphodiesterase"/>
    <property type="match status" value="1"/>
</dbReference>
<dbReference type="SUPFAM" id="SSF51695">
    <property type="entry name" value="PLC-like phosphodiesterases"/>
    <property type="match status" value="1"/>
</dbReference>
<dbReference type="Proteomes" id="UP000284702">
    <property type="component" value="Unassembled WGS sequence"/>
</dbReference>
<keyword evidence="2" id="KW-0812">Transmembrane</keyword>
<dbReference type="STRING" id="112090.W4GKD4"/>
<keyword evidence="4" id="KW-0472">Membrane</keyword>
<feature type="signal peptide" evidence="5">
    <location>
        <begin position="1"/>
        <end position="16"/>
    </location>
</feature>
<proteinExistence type="predicted"/>
<feature type="chain" id="PRO_5038289658" description="PLC-like phosphodiesterase" evidence="5">
    <location>
        <begin position="17"/>
        <end position="535"/>
    </location>
</feature>
<organism evidence="6">
    <name type="scientific">Aphanomyces astaci</name>
    <name type="common">Crayfish plague agent</name>
    <dbReference type="NCBI Taxonomy" id="112090"/>
    <lineage>
        <taxon>Eukaryota</taxon>
        <taxon>Sar</taxon>
        <taxon>Stramenopiles</taxon>
        <taxon>Oomycota</taxon>
        <taxon>Saprolegniomycetes</taxon>
        <taxon>Saprolegniales</taxon>
        <taxon>Verrucalvaceae</taxon>
        <taxon>Aphanomyces</taxon>
    </lineage>
</organism>